<evidence type="ECO:0000313" key="2">
    <source>
        <dbReference type="EMBL" id="KAJ3656985.1"/>
    </source>
</evidence>
<accession>A0AA38II19</accession>
<reference evidence="2" key="1">
    <citation type="journal article" date="2023" name="G3 (Bethesda)">
        <title>Whole genome assemblies of Zophobas morio and Tenebrio molitor.</title>
        <authorList>
            <person name="Kaur S."/>
            <person name="Stinson S.A."/>
            <person name="diCenzo G.C."/>
        </authorList>
    </citation>
    <scope>NUCLEOTIDE SEQUENCE</scope>
    <source>
        <strain evidence="2">QUZm001</strain>
    </source>
</reference>
<sequence length="339" mass="37870">MSQSKDVFPALSGLPCRKCKILPVSGLLCVKCGSLSHPSCVKILKNIKLISDTQIICCDNVDGSSKNELDSVNLSLHSSPTNSTVDISVLIKKAMEPLLEEIKYLRAEIISLKESNIDLVKVLTSANVSDNKSLFSSKLKKVDPIPSSYVGQKRTEPMSKKPGFIISNHEKLHTRNENIRNDDKGCKQTSAVPQTPPSRTWHSEVEDSLSNVSVEEKWTVPRRSRRNRKKQPPPIIGTSVAASASESNFRSTYVKKAWFYVGKVNKETSSDDVKSYISGKLPSDEVTVDKLNTQGSYQSFRVGVKFAYKDTLFKEEFWPQGVVVRRFNFSTKSFLEKTT</sequence>
<evidence type="ECO:0000313" key="3">
    <source>
        <dbReference type="Proteomes" id="UP001168821"/>
    </source>
</evidence>
<feature type="region of interest" description="Disordered" evidence="1">
    <location>
        <begin position="176"/>
        <end position="241"/>
    </location>
</feature>
<feature type="compositionally biased region" description="Polar residues" evidence="1">
    <location>
        <begin position="187"/>
        <end position="200"/>
    </location>
</feature>
<dbReference type="AlphaFoldDB" id="A0AA38II19"/>
<feature type="compositionally biased region" description="Basic residues" evidence="1">
    <location>
        <begin position="220"/>
        <end position="231"/>
    </location>
</feature>
<protein>
    <submittedName>
        <fullName evidence="2">Uncharacterized protein</fullName>
    </submittedName>
</protein>
<comment type="caution">
    <text evidence="2">The sequence shown here is derived from an EMBL/GenBank/DDBJ whole genome shotgun (WGS) entry which is preliminary data.</text>
</comment>
<organism evidence="2 3">
    <name type="scientific">Zophobas morio</name>
    <dbReference type="NCBI Taxonomy" id="2755281"/>
    <lineage>
        <taxon>Eukaryota</taxon>
        <taxon>Metazoa</taxon>
        <taxon>Ecdysozoa</taxon>
        <taxon>Arthropoda</taxon>
        <taxon>Hexapoda</taxon>
        <taxon>Insecta</taxon>
        <taxon>Pterygota</taxon>
        <taxon>Neoptera</taxon>
        <taxon>Endopterygota</taxon>
        <taxon>Coleoptera</taxon>
        <taxon>Polyphaga</taxon>
        <taxon>Cucujiformia</taxon>
        <taxon>Tenebrionidae</taxon>
        <taxon>Zophobas</taxon>
    </lineage>
</organism>
<proteinExistence type="predicted"/>
<feature type="compositionally biased region" description="Basic and acidic residues" evidence="1">
    <location>
        <begin position="176"/>
        <end position="186"/>
    </location>
</feature>
<dbReference type="Proteomes" id="UP001168821">
    <property type="component" value="Unassembled WGS sequence"/>
</dbReference>
<evidence type="ECO:0000256" key="1">
    <source>
        <dbReference type="SAM" id="MobiDB-lite"/>
    </source>
</evidence>
<gene>
    <name evidence="2" type="ORF">Zmor_016021</name>
</gene>
<keyword evidence="3" id="KW-1185">Reference proteome</keyword>
<name>A0AA38II19_9CUCU</name>
<dbReference type="EMBL" id="JALNTZ010000004">
    <property type="protein sequence ID" value="KAJ3656985.1"/>
    <property type="molecule type" value="Genomic_DNA"/>
</dbReference>